<keyword evidence="3" id="KW-1185">Reference proteome</keyword>
<evidence type="ECO:0000313" key="2">
    <source>
        <dbReference type="EMBL" id="GIL93139.1"/>
    </source>
</evidence>
<dbReference type="InterPro" id="IPR001810">
    <property type="entry name" value="F-box_dom"/>
</dbReference>
<accession>A0A8J4G046</accession>
<organism evidence="2 3">
    <name type="scientific">Volvox reticuliferus</name>
    <dbReference type="NCBI Taxonomy" id="1737510"/>
    <lineage>
        <taxon>Eukaryota</taxon>
        <taxon>Viridiplantae</taxon>
        <taxon>Chlorophyta</taxon>
        <taxon>core chlorophytes</taxon>
        <taxon>Chlorophyceae</taxon>
        <taxon>CS clade</taxon>
        <taxon>Chlamydomonadales</taxon>
        <taxon>Volvocaceae</taxon>
        <taxon>Volvox</taxon>
    </lineage>
</organism>
<dbReference type="EMBL" id="BNCP01000089">
    <property type="protein sequence ID" value="GIL93139.1"/>
    <property type="molecule type" value="Genomic_DNA"/>
</dbReference>
<dbReference type="OrthoDB" id="551977at2759"/>
<feature type="domain" description="F-box" evidence="1">
    <location>
        <begin position="184"/>
        <end position="230"/>
    </location>
</feature>
<comment type="caution">
    <text evidence="2">The sequence shown here is derived from an EMBL/GenBank/DDBJ whole genome shotgun (WGS) entry which is preliminary data.</text>
</comment>
<dbReference type="SMART" id="SM00256">
    <property type="entry name" value="FBOX"/>
    <property type="match status" value="1"/>
</dbReference>
<reference evidence="2" key="1">
    <citation type="journal article" date="2021" name="Proc. Natl. Acad. Sci. U.S.A.">
        <title>Three genomes in the algal genus Volvox reveal the fate of a haploid sex-determining region after a transition to homothallism.</title>
        <authorList>
            <person name="Yamamoto K."/>
            <person name="Hamaji T."/>
            <person name="Kawai-Toyooka H."/>
            <person name="Matsuzaki R."/>
            <person name="Takahashi F."/>
            <person name="Nishimura Y."/>
            <person name="Kawachi M."/>
            <person name="Noguchi H."/>
            <person name="Minakuchi Y."/>
            <person name="Umen J.G."/>
            <person name="Toyoda A."/>
            <person name="Nozaki H."/>
        </authorList>
    </citation>
    <scope>NUCLEOTIDE SEQUENCE</scope>
    <source>
        <strain evidence="2">NIES-3786</strain>
    </source>
</reference>
<dbReference type="Proteomes" id="UP000747110">
    <property type="component" value="Unassembled WGS sequence"/>
</dbReference>
<proteinExistence type="predicted"/>
<evidence type="ECO:0000259" key="1">
    <source>
        <dbReference type="PROSITE" id="PS50181"/>
    </source>
</evidence>
<dbReference type="Gene3D" id="1.20.1280.50">
    <property type="match status" value="1"/>
</dbReference>
<sequence>MCVCVCVCMSPCCHPPCFLQDLPALVRQGDLIPRQLLYGCSYTLAVTGNAGDGDDMKTEAAVGSVKRVVVGGGREPIGSGVAAMKLLWYVMARYLVVHGAPCITSGAAAVGGISPVTWHFDLAEYGGSSSRVASVGSGGAPSLRQSPNCLELPPDPAAHWRRLKDGLVLPLLAATCRAVGLTPPLGLMVLPMELQLAILRRLEARDLAALSCVCTALHHLASEDEIWRPLFDKEFHTNVLSAADTALANSRGYKYVFGRKWLERAERRKRRCFVRQCPCGGPLRWRRSFGRRSCRPDPLEEVRKAFRRLGNRGSCVVRGRRPWGMSYYAGR</sequence>
<dbReference type="SUPFAM" id="SSF81383">
    <property type="entry name" value="F-box domain"/>
    <property type="match status" value="1"/>
</dbReference>
<name>A0A8J4G046_9CHLO</name>
<evidence type="ECO:0000313" key="3">
    <source>
        <dbReference type="Proteomes" id="UP000747110"/>
    </source>
</evidence>
<dbReference type="Pfam" id="PF12937">
    <property type="entry name" value="F-box-like"/>
    <property type="match status" value="1"/>
</dbReference>
<dbReference type="PANTHER" id="PTHR47602:SF2">
    <property type="entry name" value="F-BOX PROTEIN SKIP22"/>
    <property type="match status" value="1"/>
</dbReference>
<dbReference type="PANTHER" id="PTHR47602">
    <property type="entry name" value="F-BOX PROTEIN SKIP22"/>
    <property type="match status" value="1"/>
</dbReference>
<dbReference type="PROSITE" id="PS50181">
    <property type="entry name" value="FBOX"/>
    <property type="match status" value="1"/>
</dbReference>
<dbReference type="AlphaFoldDB" id="A0A8J4G046"/>
<dbReference type="InterPro" id="IPR036047">
    <property type="entry name" value="F-box-like_dom_sf"/>
</dbReference>
<gene>
    <name evidence="2" type="ORF">Vretifemale_20600</name>
</gene>
<protein>
    <recommendedName>
        <fullName evidence="1">F-box domain-containing protein</fullName>
    </recommendedName>
</protein>